<evidence type="ECO:0000313" key="6">
    <source>
        <dbReference type="EMBL" id="CDW85134.1"/>
    </source>
</evidence>
<evidence type="ECO:0000259" key="5">
    <source>
        <dbReference type="Pfam" id="PF08640"/>
    </source>
</evidence>
<accession>A0A078ASI8</accession>
<gene>
    <name evidence="6" type="primary">Contig10131.g10824</name>
    <name evidence="6" type="ORF">STYLEM_14204</name>
</gene>
<dbReference type="InterPro" id="IPR055347">
    <property type="entry name" value="UTP6_N"/>
</dbReference>
<dbReference type="Proteomes" id="UP000039865">
    <property type="component" value="Unassembled WGS sequence"/>
</dbReference>
<dbReference type="GO" id="GO:0034388">
    <property type="term" value="C:Pwp2p-containing subcomplex of 90S preribosome"/>
    <property type="evidence" value="ECO:0007669"/>
    <property type="project" value="TreeGrafter"/>
</dbReference>
<keyword evidence="3" id="KW-0677">Repeat</keyword>
<evidence type="ECO:0000256" key="4">
    <source>
        <dbReference type="ARBA" id="ARBA00023242"/>
    </source>
</evidence>
<dbReference type="PANTHER" id="PTHR23271">
    <property type="entry name" value="HEPATOCELLULAR CARCINOMA-ASSOCIATED ANTIGEN 66"/>
    <property type="match status" value="1"/>
</dbReference>
<dbReference type="SUPFAM" id="SSF48452">
    <property type="entry name" value="TPR-like"/>
    <property type="match status" value="1"/>
</dbReference>
<protein>
    <submittedName>
        <fullName evidence="6">U3 small nucleolar rna-associated protein 6</fullName>
    </submittedName>
</protein>
<reference evidence="6 7" key="1">
    <citation type="submission" date="2014-06" db="EMBL/GenBank/DDBJ databases">
        <authorList>
            <person name="Swart Estienne"/>
        </authorList>
    </citation>
    <scope>NUCLEOTIDE SEQUENCE [LARGE SCALE GENOMIC DNA]</scope>
    <source>
        <strain evidence="6 7">130c</strain>
    </source>
</reference>
<comment type="subcellular location">
    <subcellularLocation>
        <location evidence="1">Nucleus</location>
        <location evidence="1">Nucleolus</location>
    </subcellularLocation>
</comment>
<keyword evidence="7" id="KW-1185">Reference proteome</keyword>
<organism evidence="6 7">
    <name type="scientific">Stylonychia lemnae</name>
    <name type="common">Ciliate</name>
    <dbReference type="NCBI Taxonomy" id="5949"/>
    <lineage>
        <taxon>Eukaryota</taxon>
        <taxon>Sar</taxon>
        <taxon>Alveolata</taxon>
        <taxon>Ciliophora</taxon>
        <taxon>Intramacronucleata</taxon>
        <taxon>Spirotrichea</taxon>
        <taxon>Stichotrichia</taxon>
        <taxon>Sporadotrichida</taxon>
        <taxon>Oxytrichidae</taxon>
        <taxon>Stylonychinae</taxon>
        <taxon>Stylonychia</taxon>
    </lineage>
</organism>
<evidence type="ECO:0000256" key="3">
    <source>
        <dbReference type="ARBA" id="ARBA00022737"/>
    </source>
</evidence>
<dbReference type="Pfam" id="PF08640">
    <property type="entry name" value="U3_assoc_6"/>
    <property type="match status" value="1"/>
</dbReference>
<dbReference type="InParanoid" id="A0A078ASI8"/>
<dbReference type="PANTHER" id="PTHR23271:SF1">
    <property type="entry name" value="U3 SMALL NUCLEOLAR RNA-ASSOCIATED PROTEIN 6 HOMOLOG"/>
    <property type="match status" value="1"/>
</dbReference>
<dbReference type="AlphaFoldDB" id="A0A078ASI8"/>
<evidence type="ECO:0000313" key="7">
    <source>
        <dbReference type="Proteomes" id="UP000039865"/>
    </source>
</evidence>
<name>A0A078ASI8_STYLE</name>
<dbReference type="OrthoDB" id="292857at2759"/>
<evidence type="ECO:0000256" key="2">
    <source>
        <dbReference type="ARBA" id="ARBA00022552"/>
    </source>
</evidence>
<dbReference type="GO" id="GO:0000462">
    <property type="term" value="P:maturation of SSU-rRNA from tricistronic rRNA transcript (SSU-rRNA, 5.8S rRNA, LSU-rRNA)"/>
    <property type="evidence" value="ECO:0007669"/>
    <property type="project" value="InterPro"/>
</dbReference>
<evidence type="ECO:0000256" key="1">
    <source>
        <dbReference type="ARBA" id="ARBA00004604"/>
    </source>
</evidence>
<dbReference type="Gene3D" id="1.25.40.10">
    <property type="entry name" value="Tetratricopeptide repeat domain"/>
    <property type="match status" value="1"/>
</dbReference>
<dbReference type="InterPro" id="IPR013949">
    <property type="entry name" value="Utp6"/>
</dbReference>
<sequence>MADKVEVVLEKMTDELQYYISQELFSKREVKKIVKERRASEYKMQRKDASLLFFMDSIDFEKKLDKLRMKRKNKRVGKDGSGAQKVVLMDHSIKRRIMYLYDRGIRKFKNNIALHKEYMEYLVSNKSFQKLNRVLAKSVQIHPNVLDFWLIGVYAEHDMRGNLFSSRKLMLQAIRNNPDNANFYVEYFKYEIKFFEKIKQRIQILNSGGEQEEKKIDFIMDEEDEVQSQHSNKNEEIENIDLEDGKLSGSANLVEIVFDNILEQFGDRVDIIKRCRDISRQSELLEESLKNKINSSYQQMKNTNEGFLKYSQMKLKDQSISIEKLSKLLEKNSDKFEEDEIQQQVLIKLESIIEKKEQIEEKRQIIKLIMDNMNLNVNQCQDLLLKYHRIIDLTNKQYTMMIDGILKSQNRNLPSIYLHIKSMRTVPKDLLAELEQKSWNYKEFKDLQLIVNSKSIILNEMLKMKKQSLAEEYLKKCLLQFSGVAQLKSDIIYQYSKLLKSAELQEVNQSISFLIEQISKSSCIIKDKVYDNLLLTINLSLPSKKQNCQEVINRIYESKIHNGDNKKDSSKWLEYISYLVNIENNEGKARDVFENGLQNVSKGSQEGYIQSYNKIISSKQ</sequence>
<keyword evidence="4" id="KW-0539">Nucleus</keyword>
<dbReference type="GO" id="GO:0032040">
    <property type="term" value="C:small-subunit processome"/>
    <property type="evidence" value="ECO:0007669"/>
    <property type="project" value="TreeGrafter"/>
</dbReference>
<dbReference type="EMBL" id="CCKQ01013470">
    <property type="protein sequence ID" value="CDW85134.1"/>
    <property type="molecule type" value="Genomic_DNA"/>
</dbReference>
<proteinExistence type="predicted"/>
<dbReference type="InterPro" id="IPR011990">
    <property type="entry name" value="TPR-like_helical_dom_sf"/>
</dbReference>
<keyword evidence="2" id="KW-0698">rRNA processing</keyword>
<feature type="domain" description="U3 small nucleolar RNA-associated protein 6 N-terminal" evidence="5">
    <location>
        <begin position="9"/>
        <end position="95"/>
    </location>
</feature>
<dbReference type="GO" id="GO:0030515">
    <property type="term" value="F:snoRNA binding"/>
    <property type="evidence" value="ECO:0007669"/>
    <property type="project" value="InterPro"/>
</dbReference>